<dbReference type="EMBL" id="JBHTMU010000005">
    <property type="protein sequence ID" value="MFD1341677.1"/>
    <property type="molecule type" value="Genomic_DNA"/>
</dbReference>
<name>A0ABW3ZFR3_9RHOB</name>
<dbReference type="InterPro" id="IPR036282">
    <property type="entry name" value="Glutathione-S-Trfase_C_sf"/>
</dbReference>
<evidence type="ECO:0000313" key="3">
    <source>
        <dbReference type="Proteomes" id="UP001597135"/>
    </source>
</evidence>
<dbReference type="SUPFAM" id="SSF47616">
    <property type="entry name" value="GST C-terminal domain-like"/>
    <property type="match status" value="1"/>
</dbReference>
<dbReference type="Pfam" id="PF13409">
    <property type="entry name" value="GST_N_2"/>
    <property type="match status" value="1"/>
</dbReference>
<proteinExistence type="predicted"/>
<dbReference type="PANTHER" id="PTHR42673">
    <property type="entry name" value="MALEYLACETOACETATE ISOMERASE"/>
    <property type="match status" value="1"/>
</dbReference>
<dbReference type="PROSITE" id="PS50404">
    <property type="entry name" value="GST_NTER"/>
    <property type="match status" value="1"/>
</dbReference>
<gene>
    <name evidence="2" type="ORF">ACFQ4E_04520</name>
</gene>
<dbReference type="PANTHER" id="PTHR42673:SF4">
    <property type="entry name" value="MALEYLACETOACETATE ISOMERASE"/>
    <property type="match status" value="1"/>
</dbReference>
<protein>
    <submittedName>
        <fullName evidence="2">Glutathione S-transferase</fullName>
    </submittedName>
</protein>
<evidence type="ECO:0000313" key="2">
    <source>
        <dbReference type="EMBL" id="MFD1341677.1"/>
    </source>
</evidence>
<dbReference type="InterPro" id="IPR036249">
    <property type="entry name" value="Thioredoxin-like_sf"/>
</dbReference>
<organism evidence="2 3">
    <name type="scientific">Litorisediminicola beolgyonensis</name>
    <dbReference type="NCBI Taxonomy" id="1173614"/>
    <lineage>
        <taxon>Bacteria</taxon>
        <taxon>Pseudomonadati</taxon>
        <taxon>Pseudomonadota</taxon>
        <taxon>Alphaproteobacteria</taxon>
        <taxon>Rhodobacterales</taxon>
        <taxon>Paracoccaceae</taxon>
        <taxon>Litorisediminicola</taxon>
    </lineage>
</organism>
<dbReference type="Gene3D" id="3.40.30.10">
    <property type="entry name" value="Glutaredoxin"/>
    <property type="match status" value="1"/>
</dbReference>
<dbReference type="InterPro" id="IPR004045">
    <property type="entry name" value="Glutathione_S-Trfase_N"/>
</dbReference>
<evidence type="ECO:0000259" key="1">
    <source>
        <dbReference type="PROSITE" id="PS50404"/>
    </source>
</evidence>
<dbReference type="SUPFAM" id="SSF52833">
    <property type="entry name" value="Thioredoxin-like"/>
    <property type="match status" value="1"/>
</dbReference>
<dbReference type="Proteomes" id="UP001597135">
    <property type="component" value="Unassembled WGS sequence"/>
</dbReference>
<feature type="domain" description="GST N-terminal" evidence="1">
    <location>
        <begin position="3"/>
        <end position="85"/>
    </location>
</feature>
<keyword evidence="3" id="KW-1185">Reference proteome</keyword>
<sequence length="231" mass="25391">MQNILVLGDYSYSSWSLRGWLLFDRWGIDVSTRMIDFFEDASVGARLADLPPARTVPTWVTPEGTVIWDSLAIAEELASRFPDRGYWPADPAARAVARSLSAEMHSGFTTLRSDCPMNLRVAYRDVPVSDALAADLARLETIWSFARGRFGVDGPWLCGDYSIADAFYAPVAARTAGYGLPVSETAQAYVDAHLSDPSFVKWRAMGLAEGADLPWYAKDFPQVAWPGPSGD</sequence>
<reference evidence="3" key="1">
    <citation type="journal article" date="2019" name="Int. J. Syst. Evol. Microbiol.">
        <title>The Global Catalogue of Microorganisms (GCM) 10K type strain sequencing project: providing services to taxonomists for standard genome sequencing and annotation.</title>
        <authorList>
            <consortium name="The Broad Institute Genomics Platform"/>
            <consortium name="The Broad Institute Genome Sequencing Center for Infectious Disease"/>
            <person name="Wu L."/>
            <person name="Ma J."/>
        </authorList>
    </citation>
    <scope>NUCLEOTIDE SEQUENCE [LARGE SCALE GENOMIC DNA]</scope>
    <source>
        <strain evidence="3">CCUG 62953</strain>
    </source>
</reference>
<dbReference type="Gene3D" id="1.20.1050.10">
    <property type="match status" value="1"/>
</dbReference>
<dbReference type="RefSeq" id="WP_386801743.1">
    <property type="nucleotide sequence ID" value="NZ_JBHTMU010000005.1"/>
</dbReference>
<comment type="caution">
    <text evidence="2">The sequence shown here is derived from an EMBL/GenBank/DDBJ whole genome shotgun (WGS) entry which is preliminary data.</text>
</comment>
<accession>A0ABW3ZFR3</accession>
<dbReference type="CDD" id="cd03194">
    <property type="entry name" value="GST_C_3"/>
    <property type="match status" value="1"/>
</dbReference>